<evidence type="ECO:0000313" key="6">
    <source>
        <dbReference type="Proteomes" id="UP000256708"/>
    </source>
</evidence>
<sequence length="144" mass="16562">MGVTKDENQQVKVQEKIDKIMDDKEAAAPCCPVKDILGRFGDKWSIYAILMLGRNEKLRFNELKGLISGISQRMLTVTLRSLEEDGLVKRTIFPEIPPRVEYELTDLGQSLLLQLLELADWAKLNLHHIVAARERYAKQEQKRT</sequence>
<keyword evidence="6" id="KW-1185">Reference proteome</keyword>
<dbReference type="PANTHER" id="PTHR33204">
    <property type="entry name" value="TRANSCRIPTIONAL REGULATOR, MARR FAMILY"/>
    <property type="match status" value="1"/>
</dbReference>
<comment type="caution">
    <text evidence="5">The sequence shown here is derived from an EMBL/GenBank/DDBJ whole genome shotgun (WGS) entry which is preliminary data.</text>
</comment>
<reference evidence="6" key="1">
    <citation type="submission" date="2018-08" db="EMBL/GenBank/DDBJ databases">
        <authorList>
            <person name="Liu Z.-W."/>
            <person name="Du Z.-J."/>
        </authorList>
    </citation>
    <scope>NUCLEOTIDE SEQUENCE [LARGE SCALE GENOMIC DNA]</scope>
    <source>
        <strain evidence="6">H4X</strain>
    </source>
</reference>
<name>A0A3D8LAW6_9BACT</name>
<dbReference type="OrthoDB" id="8231503at2"/>
<dbReference type="InterPro" id="IPR002577">
    <property type="entry name" value="HTH_HxlR"/>
</dbReference>
<dbReference type="SUPFAM" id="SSF46785">
    <property type="entry name" value="Winged helix' DNA-binding domain"/>
    <property type="match status" value="1"/>
</dbReference>
<evidence type="ECO:0000256" key="1">
    <source>
        <dbReference type="ARBA" id="ARBA00023015"/>
    </source>
</evidence>
<dbReference type="Gene3D" id="1.10.10.10">
    <property type="entry name" value="Winged helix-like DNA-binding domain superfamily/Winged helix DNA-binding domain"/>
    <property type="match status" value="1"/>
</dbReference>
<keyword evidence="2" id="KW-0238">DNA-binding</keyword>
<dbReference type="Proteomes" id="UP000256708">
    <property type="component" value="Unassembled WGS sequence"/>
</dbReference>
<feature type="domain" description="HTH hxlR-type" evidence="4">
    <location>
        <begin position="31"/>
        <end position="130"/>
    </location>
</feature>
<evidence type="ECO:0000259" key="4">
    <source>
        <dbReference type="PROSITE" id="PS51118"/>
    </source>
</evidence>
<evidence type="ECO:0000256" key="3">
    <source>
        <dbReference type="ARBA" id="ARBA00023163"/>
    </source>
</evidence>
<accession>A0A3D8LAW6</accession>
<organism evidence="5 6">
    <name type="scientific">Pontibacter diazotrophicus</name>
    <dbReference type="NCBI Taxonomy" id="1400979"/>
    <lineage>
        <taxon>Bacteria</taxon>
        <taxon>Pseudomonadati</taxon>
        <taxon>Bacteroidota</taxon>
        <taxon>Cytophagia</taxon>
        <taxon>Cytophagales</taxon>
        <taxon>Hymenobacteraceae</taxon>
        <taxon>Pontibacter</taxon>
    </lineage>
</organism>
<keyword evidence="3" id="KW-0804">Transcription</keyword>
<dbReference type="RefSeq" id="WP_115566248.1">
    <property type="nucleotide sequence ID" value="NZ_QRGR01000014.1"/>
</dbReference>
<dbReference type="InterPro" id="IPR036388">
    <property type="entry name" value="WH-like_DNA-bd_sf"/>
</dbReference>
<dbReference type="Pfam" id="PF01638">
    <property type="entry name" value="HxlR"/>
    <property type="match status" value="1"/>
</dbReference>
<evidence type="ECO:0000256" key="2">
    <source>
        <dbReference type="ARBA" id="ARBA00023125"/>
    </source>
</evidence>
<proteinExistence type="predicted"/>
<dbReference type="PROSITE" id="PS51118">
    <property type="entry name" value="HTH_HXLR"/>
    <property type="match status" value="1"/>
</dbReference>
<dbReference type="EMBL" id="QRGR01000014">
    <property type="protein sequence ID" value="RDV14569.1"/>
    <property type="molecule type" value="Genomic_DNA"/>
</dbReference>
<evidence type="ECO:0000313" key="5">
    <source>
        <dbReference type="EMBL" id="RDV14569.1"/>
    </source>
</evidence>
<protein>
    <submittedName>
        <fullName evidence="5">Transcriptional regulator</fullName>
    </submittedName>
</protein>
<dbReference type="PANTHER" id="PTHR33204:SF39">
    <property type="entry name" value="TRANSCRIPTIONAL REGULATORY PROTEIN"/>
    <property type="match status" value="1"/>
</dbReference>
<dbReference type="AlphaFoldDB" id="A0A3D8LAW6"/>
<gene>
    <name evidence="5" type="ORF">DXT99_14315</name>
</gene>
<keyword evidence="1" id="KW-0805">Transcription regulation</keyword>
<dbReference type="InterPro" id="IPR036390">
    <property type="entry name" value="WH_DNA-bd_sf"/>
</dbReference>
<dbReference type="GO" id="GO:0003677">
    <property type="term" value="F:DNA binding"/>
    <property type="evidence" value="ECO:0007669"/>
    <property type="project" value="UniProtKB-KW"/>
</dbReference>